<dbReference type="EMBL" id="GAIX01000855">
    <property type="protein sequence ID" value="JAA91705.1"/>
    <property type="molecule type" value="Transcribed_RNA"/>
</dbReference>
<name>S4PRF0_9NEOP</name>
<accession>S4PRF0</accession>
<evidence type="ECO:0000313" key="1">
    <source>
        <dbReference type="EMBL" id="JAA91705.1"/>
    </source>
</evidence>
<protein>
    <submittedName>
        <fullName evidence="1">Uncharacterized protein</fullName>
    </submittedName>
</protein>
<sequence>MNVYERLKIKSGTKCRKRLAALTSLCKGTPNKEYRRNYLGIRLYLIFVAIDTELKRIFVNISHGHYMNAISLLQL</sequence>
<proteinExistence type="predicted"/>
<reference evidence="1" key="1">
    <citation type="journal article" date="2013" name="BMC Genomics">
        <title>Unscrambling butterfly oogenesis.</title>
        <authorList>
            <person name="Carter J.M."/>
            <person name="Baker S.C."/>
            <person name="Pink R."/>
            <person name="Carter D.R."/>
            <person name="Collins A."/>
            <person name="Tomlin J."/>
            <person name="Gibbs M."/>
            <person name="Breuker C.J."/>
        </authorList>
    </citation>
    <scope>NUCLEOTIDE SEQUENCE</scope>
    <source>
        <tissue evidence="1">Ovary</tissue>
    </source>
</reference>
<dbReference type="AlphaFoldDB" id="S4PRF0"/>
<organism evidence="1">
    <name type="scientific">Pararge aegeria</name>
    <name type="common">speckled wood butterfly</name>
    <dbReference type="NCBI Taxonomy" id="116150"/>
    <lineage>
        <taxon>Eukaryota</taxon>
        <taxon>Metazoa</taxon>
        <taxon>Ecdysozoa</taxon>
        <taxon>Arthropoda</taxon>
        <taxon>Hexapoda</taxon>
        <taxon>Insecta</taxon>
        <taxon>Pterygota</taxon>
        <taxon>Neoptera</taxon>
        <taxon>Endopterygota</taxon>
        <taxon>Lepidoptera</taxon>
        <taxon>Glossata</taxon>
        <taxon>Ditrysia</taxon>
        <taxon>Papilionoidea</taxon>
        <taxon>Nymphalidae</taxon>
        <taxon>Satyrinae</taxon>
        <taxon>Satyrini</taxon>
        <taxon>Parargina</taxon>
        <taxon>Pararge</taxon>
    </lineage>
</organism>
<reference evidence="1" key="2">
    <citation type="submission" date="2013-05" db="EMBL/GenBank/DDBJ databases">
        <authorList>
            <person name="Carter J.-M."/>
            <person name="Baker S.C."/>
            <person name="Pink R."/>
            <person name="Carter D.R.F."/>
            <person name="Collins A."/>
            <person name="Tomlin J."/>
            <person name="Gibbs M."/>
            <person name="Breuker C.J."/>
        </authorList>
    </citation>
    <scope>NUCLEOTIDE SEQUENCE</scope>
    <source>
        <tissue evidence="1">Ovary</tissue>
    </source>
</reference>